<feature type="domain" description="Retroviral polymerase SH3-like" evidence="4">
    <location>
        <begin position="607"/>
        <end position="654"/>
    </location>
</feature>
<sequence length="1342" mass="153302">MHNNIMAAGSRDRPSMLATRRYPQWRSWFLRYIDTRPNGDALRKCILNEAIHLILTGIEDEIYSTVDACQTAQEIKFTSHDGETMESYYTRFYKLMNEMIRNNLIVATMQVNVQFLQQLQPEWSRLARNANPLALVATAQANQDPYYQTSKSHRSHAPSSKPSVPTRTHTTTRYKGKEIAKLITPPSETASEEDSDPEQAQRDKDMQKNLALIAKYFKKIYKPTNNNLRTSSNSWNKNVDMTLRYKNDNESGQFGNQRTVNVAGARENECRNPKRTKNSVYHKEKMLLCKQAEQGVLLQAEQYDWLSDTDEEIDEQELEAHYSYMAKIHENDQNDVESDDEHVVLANLIANLKLDVDENKKIQKQLKKSNTTLAQELKECKIILAETSNALGESISVRDSCLVALQNKQTKFEKYKAFNDHTVDYDKLERKLKKTLGQLAQKDIEIKEGLKTKAYEISEKKLQMYFEKNVNNISIQDFQAQLQDKNIAISKLKKLIEKGKGKFVETKFDKPSVVRQPNAKRIPKPLVLGKPAPFSNSHERSYFSKTKSVPKTNVSEGLLKPVTAQTLPQTARQAIVQLILFIVDSGCMKYMTGNLKLLGNFVEKFMDKMKEKGDLCILVGYSTQSNGYHIYNKRTRLIVEFIHIRFDEIKEVSETSVANDTSGLVPQRQKASDYDNFDLSSNPQDKQPTTNIQPTSVPSIPTYIHAEENNDNQAKEEHLPDDEFTNLLCASAQEVAESSSHNIGDSNEAMADSAWIEAMQEELHQFDRLQVWELVDKPFGKTVIRLKWLWKNKKDEDQTVIRNKARLVAKGYAPEEGIDFEKSFAPVARLEAVRIFVAYTTHKSFLIYHMDVKTAFLNGPRKEEVYVAQPDGFVNPDHPEKVCRLMKALYGLKQAPGAWYDELSKFLTSKGFTKGTIDPTLFTIRYGEDILLVQIYVDDIIFGSTNRKYTKLFEKLMHSRFEMFLMGEMKFFLRLQIHQSPRGIFINQAKYALEIFHKHGINKGQSIGTPMATKPKLDVGLSGNPVDQTDYRSKIRSLMYLTSSRPDIVQAVHQPSDPMEHVADEAIYKELGDRFVRAATTASSLEAEQDSGSINKTQSKAIPNKSNSQRTDSGGGPRVESSEDEESLGEDASKQRRIEVIDADEDITLVNVQDYAEMFDVNDLVNVAQDSTATTTITTEELTLAQALEALKTSKPKDKGKAIMIEEPVNPKKKAQIRLDEEVAKRLQDELDEEERLKQRVEDDKETAELKQLIEIIPNEEEVAINAIPLAVKSPKIVDWKIYKEGKKSYYQIIRADGKTKMYMVFSKMLEIFDREDLEDLYKLVTAKSKSTRPVEDLDLLL</sequence>
<dbReference type="Pfam" id="PF07727">
    <property type="entry name" value="RVT_2"/>
    <property type="match status" value="1"/>
</dbReference>
<feature type="domain" description="Reverse transcriptase Ty1/copia-type" evidence="3">
    <location>
        <begin position="770"/>
        <end position="1012"/>
    </location>
</feature>
<gene>
    <name evidence="5" type="ORF">Tci_007370</name>
</gene>
<name>A0A6L2JFG5_TANCI</name>
<protein>
    <submittedName>
        <fullName evidence="5">Retrovirus-related Pol polyprotein from transposon TNT 1-94</fullName>
    </submittedName>
</protein>
<proteinExistence type="predicted"/>
<feature type="compositionally biased region" description="Polar residues" evidence="2">
    <location>
        <begin position="157"/>
        <end position="173"/>
    </location>
</feature>
<organism evidence="5">
    <name type="scientific">Tanacetum cinerariifolium</name>
    <name type="common">Dalmatian daisy</name>
    <name type="synonym">Chrysanthemum cinerariifolium</name>
    <dbReference type="NCBI Taxonomy" id="118510"/>
    <lineage>
        <taxon>Eukaryota</taxon>
        <taxon>Viridiplantae</taxon>
        <taxon>Streptophyta</taxon>
        <taxon>Embryophyta</taxon>
        <taxon>Tracheophyta</taxon>
        <taxon>Spermatophyta</taxon>
        <taxon>Magnoliopsida</taxon>
        <taxon>eudicotyledons</taxon>
        <taxon>Gunneridae</taxon>
        <taxon>Pentapetalae</taxon>
        <taxon>asterids</taxon>
        <taxon>campanulids</taxon>
        <taxon>Asterales</taxon>
        <taxon>Asteraceae</taxon>
        <taxon>Asteroideae</taxon>
        <taxon>Anthemideae</taxon>
        <taxon>Anthemidinae</taxon>
        <taxon>Tanacetum</taxon>
    </lineage>
</organism>
<feature type="region of interest" description="Disordered" evidence="2">
    <location>
        <begin position="146"/>
        <end position="203"/>
    </location>
</feature>
<dbReference type="PANTHER" id="PTHR11439">
    <property type="entry name" value="GAG-POL-RELATED RETROTRANSPOSON"/>
    <property type="match status" value="1"/>
</dbReference>
<feature type="region of interest" description="Disordered" evidence="2">
    <location>
        <begin position="658"/>
        <end position="698"/>
    </location>
</feature>
<comment type="caution">
    <text evidence="5">The sequence shown here is derived from an EMBL/GenBank/DDBJ whole genome shotgun (WGS) entry which is preliminary data.</text>
</comment>
<dbReference type="PANTHER" id="PTHR11439:SF483">
    <property type="entry name" value="PEPTIDE SYNTHASE GLIP-LIKE, PUTATIVE (AFU_ORTHOLOGUE AFUA_3G12920)-RELATED"/>
    <property type="match status" value="1"/>
</dbReference>
<dbReference type="Pfam" id="PF25597">
    <property type="entry name" value="SH3_retrovirus"/>
    <property type="match status" value="1"/>
</dbReference>
<feature type="coiled-coil region" evidence="1">
    <location>
        <begin position="1217"/>
        <end position="1251"/>
    </location>
</feature>
<feature type="compositionally biased region" description="Polar residues" evidence="2">
    <location>
        <begin position="1082"/>
        <end position="1112"/>
    </location>
</feature>
<evidence type="ECO:0000259" key="3">
    <source>
        <dbReference type="Pfam" id="PF07727"/>
    </source>
</evidence>
<evidence type="ECO:0000256" key="2">
    <source>
        <dbReference type="SAM" id="MobiDB-lite"/>
    </source>
</evidence>
<feature type="region of interest" description="Disordered" evidence="2">
    <location>
        <begin position="1082"/>
        <end position="1137"/>
    </location>
</feature>
<dbReference type="InterPro" id="IPR043502">
    <property type="entry name" value="DNA/RNA_pol_sf"/>
</dbReference>
<evidence type="ECO:0000259" key="4">
    <source>
        <dbReference type="Pfam" id="PF25597"/>
    </source>
</evidence>
<accession>A0A6L2JFG5</accession>
<dbReference type="EMBL" id="BKCJ010000685">
    <property type="protein sequence ID" value="GEU35392.1"/>
    <property type="molecule type" value="Genomic_DNA"/>
</dbReference>
<reference evidence="5" key="1">
    <citation type="journal article" date="2019" name="Sci. Rep.">
        <title>Draft genome of Tanacetum cinerariifolium, the natural source of mosquito coil.</title>
        <authorList>
            <person name="Yamashiro T."/>
            <person name="Shiraishi A."/>
            <person name="Satake H."/>
            <person name="Nakayama K."/>
        </authorList>
    </citation>
    <scope>NUCLEOTIDE SEQUENCE</scope>
</reference>
<dbReference type="InterPro" id="IPR057670">
    <property type="entry name" value="SH3_retrovirus"/>
</dbReference>
<dbReference type="SUPFAM" id="SSF56672">
    <property type="entry name" value="DNA/RNA polymerases"/>
    <property type="match status" value="1"/>
</dbReference>
<evidence type="ECO:0000313" key="5">
    <source>
        <dbReference type="EMBL" id="GEU35392.1"/>
    </source>
</evidence>
<dbReference type="InterPro" id="IPR013103">
    <property type="entry name" value="RVT_2"/>
</dbReference>
<keyword evidence="1" id="KW-0175">Coiled coil</keyword>
<feature type="compositionally biased region" description="Polar residues" evidence="2">
    <location>
        <begin position="678"/>
        <end position="698"/>
    </location>
</feature>
<evidence type="ECO:0000256" key="1">
    <source>
        <dbReference type="SAM" id="Coils"/>
    </source>
</evidence>